<dbReference type="InterPro" id="IPR005119">
    <property type="entry name" value="LysR_subst-bd"/>
</dbReference>
<dbReference type="PANTHER" id="PTHR30126:SF78">
    <property type="entry name" value="HTH LYSR-TYPE DOMAIN-CONTAINING PROTEIN"/>
    <property type="match status" value="1"/>
</dbReference>
<dbReference type="PANTHER" id="PTHR30126">
    <property type="entry name" value="HTH-TYPE TRANSCRIPTIONAL REGULATOR"/>
    <property type="match status" value="1"/>
</dbReference>
<evidence type="ECO:0000313" key="6">
    <source>
        <dbReference type="EMBL" id="RTR35166.1"/>
    </source>
</evidence>
<dbReference type="RefSeq" id="WP_126406834.1">
    <property type="nucleotide sequence ID" value="NZ_RXNT01000003.1"/>
</dbReference>
<evidence type="ECO:0000256" key="2">
    <source>
        <dbReference type="ARBA" id="ARBA00023015"/>
    </source>
</evidence>
<reference evidence="6 7" key="1">
    <citation type="submission" date="2018-12" db="EMBL/GenBank/DDBJ databases">
        <title>Bacillus yapensis draft genome sequence.</title>
        <authorList>
            <person name="Yu L."/>
            <person name="Xu X."/>
            <person name="Tang X."/>
        </authorList>
    </citation>
    <scope>NUCLEOTIDE SEQUENCE [LARGE SCALE GENOMIC DNA]</scope>
    <source>
        <strain evidence="6 7">XXST-01</strain>
    </source>
</reference>
<evidence type="ECO:0000256" key="3">
    <source>
        <dbReference type="ARBA" id="ARBA00023125"/>
    </source>
</evidence>
<organism evidence="6 7">
    <name type="scientific">Bacillus yapensis</name>
    <dbReference type="NCBI Taxonomy" id="2492960"/>
    <lineage>
        <taxon>Bacteria</taxon>
        <taxon>Bacillati</taxon>
        <taxon>Bacillota</taxon>
        <taxon>Bacilli</taxon>
        <taxon>Bacillales</taxon>
        <taxon>Bacillaceae</taxon>
        <taxon>Bacillus</taxon>
    </lineage>
</organism>
<dbReference type="Gene3D" id="1.10.10.10">
    <property type="entry name" value="Winged helix-like DNA-binding domain superfamily/Winged helix DNA-binding domain"/>
    <property type="match status" value="1"/>
</dbReference>
<keyword evidence="2" id="KW-0805">Transcription regulation</keyword>
<dbReference type="AlphaFoldDB" id="A0A431WI05"/>
<evidence type="ECO:0000313" key="7">
    <source>
        <dbReference type="Proteomes" id="UP000271374"/>
    </source>
</evidence>
<proteinExistence type="inferred from homology"/>
<dbReference type="PROSITE" id="PS50931">
    <property type="entry name" value="HTH_LYSR"/>
    <property type="match status" value="1"/>
</dbReference>
<keyword evidence="3" id="KW-0238">DNA-binding</keyword>
<dbReference type="Pfam" id="PF00126">
    <property type="entry name" value="HTH_1"/>
    <property type="match status" value="1"/>
</dbReference>
<feature type="domain" description="HTH lysR-type" evidence="5">
    <location>
        <begin position="1"/>
        <end position="58"/>
    </location>
</feature>
<name>A0A431WI05_9BACI</name>
<dbReference type="OrthoDB" id="107670at2"/>
<dbReference type="SUPFAM" id="SSF46785">
    <property type="entry name" value="Winged helix' DNA-binding domain"/>
    <property type="match status" value="1"/>
</dbReference>
<dbReference type="SUPFAM" id="SSF53850">
    <property type="entry name" value="Periplasmic binding protein-like II"/>
    <property type="match status" value="1"/>
</dbReference>
<dbReference type="GO" id="GO:0000976">
    <property type="term" value="F:transcription cis-regulatory region binding"/>
    <property type="evidence" value="ECO:0007669"/>
    <property type="project" value="TreeGrafter"/>
</dbReference>
<dbReference type="InterPro" id="IPR000847">
    <property type="entry name" value="LysR_HTH_N"/>
</dbReference>
<dbReference type="Pfam" id="PF03466">
    <property type="entry name" value="LysR_substrate"/>
    <property type="match status" value="1"/>
</dbReference>
<protein>
    <submittedName>
        <fullName evidence="6">LysR family transcriptional regulator</fullName>
    </submittedName>
</protein>
<keyword evidence="7" id="KW-1185">Reference proteome</keyword>
<dbReference type="GO" id="GO:0003700">
    <property type="term" value="F:DNA-binding transcription factor activity"/>
    <property type="evidence" value="ECO:0007669"/>
    <property type="project" value="InterPro"/>
</dbReference>
<dbReference type="CDD" id="cd05466">
    <property type="entry name" value="PBP2_LTTR_substrate"/>
    <property type="match status" value="1"/>
</dbReference>
<gene>
    <name evidence="6" type="ORF">EKG37_04585</name>
</gene>
<dbReference type="EMBL" id="RXNT01000003">
    <property type="protein sequence ID" value="RTR35166.1"/>
    <property type="molecule type" value="Genomic_DNA"/>
</dbReference>
<dbReference type="InterPro" id="IPR036390">
    <property type="entry name" value="WH_DNA-bd_sf"/>
</dbReference>
<dbReference type="Gene3D" id="3.40.190.290">
    <property type="match status" value="1"/>
</dbReference>
<sequence>MDEKDWLILRTIHEEGSITKASEALFMSQPALTKRIQLLEHDFKVKILSRSRKGITFTSEGEYLVKYSSQMLSRLNETKDHLVNMKSNSLQGTLKIGVSINYAYNILPGVLKQFSKHFPKIKTKITSGYSNEMIDLFKQKKFHIAIARGDFIWEGPRHHIDSDYICIVSKEKIKFELLPELPRLIYKTDTSLTRILDDWWKDHFDHPPFIASEVDNSQTCFEMVTQGLGFAIMPRFCIKTFKDLYVENIYWKNGDLLMRDTWMIYREEDLDLSAVREFISFMDDNNQSFISKKIY</sequence>
<dbReference type="InterPro" id="IPR036388">
    <property type="entry name" value="WH-like_DNA-bd_sf"/>
</dbReference>
<accession>A0A431WI05</accession>
<evidence type="ECO:0000256" key="1">
    <source>
        <dbReference type="ARBA" id="ARBA00009437"/>
    </source>
</evidence>
<comment type="caution">
    <text evidence="6">The sequence shown here is derived from an EMBL/GenBank/DDBJ whole genome shotgun (WGS) entry which is preliminary data.</text>
</comment>
<dbReference type="Proteomes" id="UP000271374">
    <property type="component" value="Unassembled WGS sequence"/>
</dbReference>
<dbReference type="PRINTS" id="PR00039">
    <property type="entry name" value="HTHLYSR"/>
</dbReference>
<keyword evidence="4" id="KW-0804">Transcription</keyword>
<evidence type="ECO:0000259" key="5">
    <source>
        <dbReference type="PROSITE" id="PS50931"/>
    </source>
</evidence>
<comment type="similarity">
    <text evidence="1">Belongs to the LysR transcriptional regulatory family.</text>
</comment>
<evidence type="ECO:0000256" key="4">
    <source>
        <dbReference type="ARBA" id="ARBA00023163"/>
    </source>
</evidence>